<gene>
    <name evidence="1" type="ORF">TASIC1_0014006700</name>
</gene>
<sequence length="149" mass="16102">MVGILLAGDNAGAIARAEKKQLQRCSAARQARPTGDGPWRYLVLAARDADGQHVSPPLKTHRIEPSHAARSLASASPRKRSWGVLSAVPRGLAPGIVLSLLSLRRKLLVLALLAGLNLQAVQHTLLRPGSVAPQQPWRQLLWYPLLKSP</sequence>
<organism evidence="1 2">
    <name type="scientific">Trichoderma asperellum</name>
    <name type="common">Filamentous fungus</name>
    <dbReference type="NCBI Taxonomy" id="101201"/>
    <lineage>
        <taxon>Eukaryota</taxon>
        <taxon>Fungi</taxon>
        <taxon>Dikarya</taxon>
        <taxon>Ascomycota</taxon>
        <taxon>Pezizomycotina</taxon>
        <taxon>Sordariomycetes</taxon>
        <taxon>Hypocreomycetidae</taxon>
        <taxon>Hypocreales</taxon>
        <taxon>Hypocreaceae</taxon>
        <taxon>Trichoderma</taxon>
    </lineage>
</organism>
<proteinExistence type="predicted"/>
<dbReference type="Proteomes" id="UP000517252">
    <property type="component" value="Unassembled WGS sequence"/>
</dbReference>
<accession>A0A6V8R6B4</accession>
<reference evidence="1 2" key="1">
    <citation type="submission" date="2020-07" db="EMBL/GenBank/DDBJ databases">
        <title>Trichoderma asperellum IC-1 whole genome shotgun sequence.</title>
        <authorList>
            <person name="Kanamasa S."/>
            <person name="Takahashi H."/>
        </authorList>
    </citation>
    <scope>NUCLEOTIDE SEQUENCE [LARGE SCALE GENOMIC DNA]</scope>
    <source>
        <strain evidence="1 2">IC-1</strain>
    </source>
</reference>
<protein>
    <submittedName>
        <fullName evidence="1">Uncharacterized protein</fullName>
    </submittedName>
</protein>
<name>A0A6V8R6B4_TRIAP</name>
<dbReference type="EMBL" id="BLZH01000014">
    <property type="protein sequence ID" value="GFP59645.1"/>
    <property type="molecule type" value="Genomic_DNA"/>
</dbReference>
<comment type="caution">
    <text evidence="1">The sequence shown here is derived from an EMBL/GenBank/DDBJ whole genome shotgun (WGS) entry which is preliminary data.</text>
</comment>
<dbReference type="AlphaFoldDB" id="A0A6V8R6B4"/>
<evidence type="ECO:0000313" key="2">
    <source>
        <dbReference type="Proteomes" id="UP000517252"/>
    </source>
</evidence>
<evidence type="ECO:0000313" key="1">
    <source>
        <dbReference type="EMBL" id="GFP59645.1"/>
    </source>
</evidence>